<gene>
    <name evidence="1" type="ORF">AWM79_16980</name>
</gene>
<keyword evidence="1" id="KW-0132">Cell division</keyword>
<protein>
    <submittedName>
        <fullName evidence="1">Cell division protein FtsQ</fullName>
    </submittedName>
</protein>
<evidence type="ECO:0000313" key="1">
    <source>
        <dbReference type="EMBL" id="AMB86902.1"/>
    </source>
</evidence>
<accession>A0A0X1T4K9</accession>
<proteinExistence type="predicted"/>
<evidence type="ECO:0000313" key="2">
    <source>
        <dbReference type="Proteomes" id="UP000063229"/>
    </source>
</evidence>
<dbReference type="OrthoDB" id="8718161at2"/>
<sequence length="225" mass="23520">MKRTFSLVGGLLGAVLSTSAFSAQIALYPTGPSRDSAYLRFVNVSASALELIPEGAKASLKLEGEKAISDFIPVPGGQPVKGTLKRDGQSVPLQVQVAAGDFATVFALDDGHPGIRQLVVNEAFDIPNQLKASLALFNADAGCADARINLAGRDVDLFQKAATGNPRRQELNPRAALAVQLICANRPVGAAVELGPLEANKRYSLLVLPSSTGPRLVTTTDSVSN</sequence>
<dbReference type="RefSeq" id="WP_017132717.1">
    <property type="nucleotide sequence ID" value="NZ_CP014135.1"/>
</dbReference>
<name>A0A0X1T4K9_PSEAA</name>
<reference evidence="1 2" key="1">
    <citation type="submission" date="2016-01" db="EMBL/GenBank/DDBJ databases">
        <authorList>
            <person name="McClelland M."/>
            <person name="Jain A."/>
            <person name="Saraogi P."/>
            <person name="Mendelson R."/>
            <person name="Westerman R."/>
            <person name="SanMiguel P."/>
            <person name="Csonka L."/>
        </authorList>
    </citation>
    <scope>NUCLEOTIDE SEQUENCE [LARGE SCALE GENOMIC DNA]</scope>
    <source>
        <strain evidence="1 2">NCPPB 2472</strain>
    </source>
</reference>
<dbReference type="Proteomes" id="UP000063229">
    <property type="component" value="Chromosome"/>
</dbReference>
<organism evidence="1 2">
    <name type="scientific">Pseudomonas agarici</name>
    <dbReference type="NCBI Taxonomy" id="46677"/>
    <lineage>
        <taxon>Bacteria</taxon>
        <taxon>Pseudomonadati</taxon>
        <taxon>Pseudomonadota</taxon>
        <taxon>Gammaproteobacteria</taxon>
        <taxon>Pseudomonadales</taxon>
        <taxon>Pseudomonadaceae</taxon>
        <taxon>Pseudomonas</taxon>
    </lineage>
</organism>
<dbReference type="STRING" id="46677.AWM79_16980"/>
<dbReference type="KEGG" id="pagb:AWM79_16980"/>
<keyword evidence="2" id="KW-1185">Reference proteome</keyword>
<keyword evidence="1" id="KW-0131">Cell cycle</keyword>
<dbReference type="AlphaFoldDB" id="A0A0X1T4K9"/>
<dbReference type="GO" id="GO:0051301">
    <property type="term" value="P:cell division"/>
    <property type="evidence" value="ECO:0007669"/>
    <property type="project" value="UniProtKB-KW"/>
</dbReference>
<dbReference type="EMBL" id="CP014135">
    <property type="protein sequence ID" value="AMB86902.1"/>
    <property type="molecule type" value="Genomic_DNA"/>
</dbReference>